<name>A0A078RV17_BACUN</name>
<evidence type="ECO:0008006" key="4">
    <source>
        <dbReference type="Google" id="ProtNLM"/>
    </source>
</evidence>
<protein>
    <recommendedName>
        <fullName evidence="4">Ferrichrome ABC transporter substrate-binding protein</fullName>
    </recommendedName>
</protein>
<dbReference type="GeneID" id="99750255"/>
<dbReference type="EMBL" id="JNHN01000184">
    <property type="protein sequence ID" value="KDS48118.1"/>
    <property type="molecule type" value="Genomic_DNA"/>
</dbReference>
<sequence>MEDVFKFLLVAAVIVIGLVKQFKKEANKNADKSPDIPMPDVDNPLPEYWGGDTYGGFIPEGPKPAEKPKPVSKPSAKSKHTSIKASPPSPASRPQESDEVTSEYGIHSAEEARKAIIWSEILQRKY</sequence>
<accession>A0A078RV17</accession>
<feature type="region of interest" description="Disordered" evidence="1">
    <location>
        <begin position="26"/>
        <end position="45"/>
    </location>
</feature>
<evidence type="ECO:0000256" key="1">
    <source>
        <dbReference type="SAM" id="MobiDB-lite"/>
    </source>
</evidence>
<organism evidence="2 3">
    <name type="scientific">Bacteroides uniformis str. 3978 T3 ii</name>
    <dbReference type="NCBI Taxonomy" id="1339349"/>
    <lineage>
        <taxon>Bacteria</taxon>
        <taxon>Pseudomonadati</taxon>
        <taxon>Bacteroidota</taxon>
        <taxon>Bacteroidia</taxon>
        <taxon>Bacteroidales</taxon>
        <taxon>Bacteroidaceae</taxon>
        <taxon>Bacteroides</taxon>
    </lineage>
</organism>
<dbReference type="Proteomes" id="UP000028013">
    <property type="component" value="Unassembled WGS sequence"/>
</dbReference>
<feature type="region of interest" description="Disordered" evidence="1">
    <location>
        <begin position="51"/>
        <end position="106"/>
    </location>
</feature>
<evidence type="ECO:0000313" key="2">
    <source>
        <dbReference type="EMBL" id="KDS48118.1"/>
    </source>
</evidence>
<proteinExistence type="predicted"/>
<gene>
    <name evidence="2" type="ORF">M094_3051</name>
</gene>
<dbReference type="RefSeq" id="WP_005825277.1">
    <property type="nucleotide sequence ID" value="NZ_JNHN01000184.1"/>
</dbReference>
<dbReference type="AlphaFoldDB" id="A0A078RV17"/>
<comment type="caution">
    <text evidence="2">The sequence shown here is derived from an EMBL/GenBank/DDBJ whole genome shotgun (WGS) entry which is preliminary data.</text>
</comment>
<evidence type="ECO:0000313" key="3">
    <source>
        <dbReference type="Proteomes" id="UP000028013"/>
    </source>
</evidence>
<dbReference type="PATRIC" id="fig|1339349.3.peg.4100"/>
<reference evidence="2 3" key="1">
    <citation type="submission" date="2014-04" db="EMBL/GenBank/DDBJ databases">
        <authorList>
            <person name="Sears C."/>
            <person name="Carroll K."/>
            <person name="Sack B.R."/>
            <person name="Qadri F."/>
            <person name="Myers L.L."/>
            <person name="Chung G.-T."/>
            <person name="Escheverria P."/>
            <person name="Fraser C.M."/>
            <person name="Sadzewicz L."/>
            <person name="Shefchek K.A."/>
            <person name="Tallon L."/>
            <person name="Das S.P."/>
            <person name="Daugherty S."/>
            <person name="Mongodin E.F."/>
        </authorList>
    </citation>
    <scope>NUCLEOTIDE SEQUENCE [LARGE SCALE GENOMIC DNA]</scope>
    <source>
        <strain evidence="2 3">3978 T3 ii</strain>
    </source>
</reference>